<protein>
    <submittedName>
        <fullName evidence="2">Uncharacterized protein</fullName>
    </submittedName>
</protein>
<reference evidence="2 3" key="1">
    <citation type="journal article" date="2021" name="Nat. Plants">
        <title>The Taxus genome provides insights into paclitaxel biosynthesis.</title>
        <authorList>
            <person name="Xiong X."/>
            <person name="Gou J."/>
            <person name="Liao Q."/>
            <person name="Li Y."/>
            <person name="Zhou Q."/>
            <person name="Bi G."/>
            <person name="Li C."/>
            <person name="Du R."/>
            <person name="Wang X."/>
            <person name="Sun T."/>
            <person name="Guo L."/>
            <person name="Liang H."/>
            <person name="Lu P."/>
            <person name="Wu Y."/>
            <person name="Zhang Z."/>
            <person name="Ro D.K."/>
            <person name="Shang Y."/>
            <person name="Huang S."/>
            <person name="Yan J."/>
        </authorList>
    </citation>
    <scope>NUCLEOTIDE SEQUENCE [LARGE SCALE GENOMIC DNA]</scope>
    <source>
        <strain evidence="2">Ta-2019</strain>
    </source>
</reference>
<sequence>MPCVFASKRDREARIRRIGEICPRQFGTSEPEVRSRRGEPKKPPMNQNVPRVFVDRKSGGK</sequence>
<feature type="non-terminal residue" evidence="2">
    <location>
        <position position="61"/>
    </location>
</feature>
<dbReference type="Proteomes" id="UP000824469">
    <property type="component" value="Unassembled WGS sequence"/>
</dbReference>
<gene>
    <name evidence="2" type="ORF">KI387_017067</name>
</gene>
<dbReference type="EMBL" id="JAHRHJ020000003">
    <property type="protein sequence ID" value="KAH9322428.1"/>
    <property type="molecule type" value="Genomic_DNA"/>
</dbReference>
<evidence type="ECO:0000313" key="2">
    <source>
        <dbReference type="EMBL" id="KAH9322428.1"/>
    </source>
</evidence>
<evidence type="ECO:0000256" key="1">
    <source>
        <dbReference type="SAM" id="MobiDB-lite"/>
    </source>
</evidence>
<feature type="region of interest" description="Disordered" evidence="1">
    <location>
        <begin position="25"/>
        <end position="61"/>
    </location>
</feature>
<name>A0AA38LF12_TAXCH</name>
<organism evidence="2 3">
    <name type="scientific">Taxus chinensis</name>
    <name type="common">Chinese yew</name>
    <name type="synonym">Taxus wallichiana var. chinensis</name>
    <dbReference type="NCBI Taxonomy" id="29808"/>
    <lineage>
        <taxon>Eukaryota</taxon>
        <taxon>Viridiplantae</taxon>
        <taxon>Streptophyta</taxon>
        <taxon>Embryophyta</taxon>
        <taxon>Tracheophyta</taxon>
        <taxon>Spermatophyta</taxon>
        <taxon>Pinopsida</taxon>
        <taxon>Pinidae</taxon>
        <taxon>Conifers II</taxon>
        <taxon>Cupressales</taxon>
        <taxon>Taxaceae</taxon>
        <taxon>Taxus</taxon>
    </lineage>
</organism>
<feature type="compositionally biased region" description="Basic and acidic residues" evidence="1">
    <location>
        <begin position="31"/>
        <end position="42"/>
    </location>
</feature>
<dbReference type="AlphaFoldDB" id="A0AA38LF12"/>
<comment type="caution">
    <text evidence="2">The sequence shown here is derived from an EMBL/GenBank/DDBJ whole genome shotgun (WGS) entry which is preliminary data.</text>
</comment>
<proteinExistence type="predicted"/>
<accession>A0AA38LF12</accession>
<keyword evidence="3" id="KW-1185">Reference proteome</keyword>
<evidence type="ECO:0000313" key="3">
    <source>
        <dbReference type="Proteomes" id="UP000824469"/>
    </source>
</evidence>